<protein>
    <submittedName>
        <fullName evidence="2">Uncharacterized protein</fullName>
    </submittedName>
</protein>
<proteinExistence type="predicted"/>
<feature type="region of interest" description="Disordered" evidence="1">
    <location>
        <begin position="118"/>
        <end position="164"/>
    </location>
</feature>
<name>A0A0J6FC82_COCPO</name>
<feature type="region of interest" description="Disordered" evidence="1">
    <location>
        <begin position="28"/>
        <end position="72"/>
    </location>
</feature>
<dbReference type="AlphaFoldDB" id="A0A0J6FC82"/>
<organism evidence="2 3">
    <name type="scientific">Coccidioides posadasii RMSCC 3488</name>
    <dbReference type="NCBI Taxonomy" id="454284"/>
    <lineage>
        <taxon>Eukaryota</taxon>
        <taxon>Fungi</taxon>
        <taxon>Dikarya</taxon>
        <taxon>Ascomycota</taxon>
        <taxon>Pezizomycotina</taxon>
        <taxon>Eurotiomycetes</taxon>
        <taxon>Eurotiomycetidae</taxon>
        <taxon>Onygenales</taxon>
        <taxon>Onygenaceae</taxon>
        <taxon>Coccidioides</taxon>
    </lineage>
</organism>
<evidence type="ECO:0000313" key="2">
    <source>
        <dbReference type="EMBL" id="KMM67868.1"/>
    </source>
</evidence>
<reference evidence="3" key="2">
    <citation type="journal article" date="2009" name="Genome Res.">
        <title>Comparative genomic analyses of the human fungal pathogens Coccidioides and their relatives.</title>
        <authorList>
            <person name="Sharpton T.J."/>
            <person name="Stajich J.E."/>
            <person name="Rounsley S.D."/>
            <person name="Gardner M.J."/>
            <person name="Wortman J.R."/>
            <person name="Jordar V.S."/>
            <person name="Maiti R."/>
            <person name="Kodira C.D."/>
            <person name="Neafsey D.E."/>
            <person name="Zeng Q."/>
            <person name="Hung C.-Y."/>
            <person name="McMahan C."/>
            <person name="Muszewska A."/>
            <person name="Grynberg M."/>
            <person name="Mandel M.A."/>
            <person name="Kellner E.M."/>
            <person name="Barker B.M."/>
            <person name="Galgiani J.N."/>
            <person name="Orbach M.J."/>
            <person name="Kirkland T.N."/>
            <person name="Cole G.T."/>
            <person name="Henn M.R."/>
            <person name="Birren B.W."/>
            <person name="Taylor J.W."/>
        </authorList>
    </citation>
    <scope>NUCLEOTIDE SEQUENCE [LARGE SCALE GENOMIC DNA]</scope>
    <source>
        <strain evidence="3">RMSCC 3488</strain>
    </source>
</reference>
<dbReference type="Proteomes" id="UP000054567">
    <property type="component" value="Unassembled WGS sequence"/>
</dbReference>
<reference evidence="3" key="3">
    <citation type="journal article" date="2010" name="Genome Res.">
        <title>Population genomic sequencing of Coccidioides fungi reveals recent hybridization and transposon control.</title>
        <authorList>
            <person name="Neafsey D.E."/>
            <person name="Barker B.M."/>
            <person name="Sharpton T.J."/>
            <person name="Stajich J.E."/>
            <person name="Park D.J."/>
            <person name="Whiston E."/>
            <person name="Hung C.-Y."/>
            <person name="McMahan C."/>
            <person name="White J."/>
            <person name="Sykes S."/>
            <person name="Heiman D."/>
            <person name="Young S."/>
            <person name="Zeng Q."/>
            <person name="Abouelleil A."/>
            <person name="Aftuck L."/>
            <person name="Bessette D."/>
            <person name="Brown A."/>
            <person name="FitzGerald M."/>
            <person name="Lui A."/>
            <person name="Macdonald J.P."/>
            <person name="Priest M."/>
            <person name="Orbach M.J."/>
            <person name="Galgiani J.N."/>
            <person name="Kirkland T.N."/>
            <person name="Cole G.T."/>
            <person name="Birren B.W."/>
            <person name="Henn M.R."/>
            <person name="Taylor J.W."/>
            <person name="Rounsley S.D."/>
        </authorList>
    </citation>
    <scope>NUCLEOTIDE SEQUENCE [LARGE SCALE GENOMIC DNA]</scope>
    <source>
        <strain evidence="3">RMSCC 3488</strain>
    </source>
</reference>
<dbReference type="EMBL" id="DS268110">
    <property type="protein sequence ID" value="KMM67868.1"/>
    <property type="molecule type" value="Genomic_DNA"/>
</dbReference>
<sequence>MYDHVQASTCFSKLLTRTLHFLGISGRGIDDDVPEEGKERDAATPTQLGKWGRECDVSPPSRGVRSVRGSPAPASPFWQPPLTRGLFLAAGCDRIGLIAPATAVCPNASSAFCPEQEHFRSRDHGGTHTPRAGLGASHLRSQAPIRPPPPPPRGGCQKYSSRDTFPIGGRLDRSHFSLIIQS</sequence>
<gene>
    <name evidence="2" type="ORF">CPAG_04201</name>
</gene>
<dbReference type="VEuPathDB" id="FungiDB:CPAG_04201"/>
<accession>A0A0J6FC82</accession>
<evidence type="ECO:0000256" key="1">
    <source>
        <dbReference type="SAM" id="MobiDB-lite"/>
    </source>
</evidence>
<evidence type="ECO:0000313" key="3">
    <source>
        <dbReference type="Proteomes" id="UP000054567"/>
    </source>
</evidence>
<reference evidence="2 3" key="1">
    <citation type="submission" date="2007-06" db="EMBL/GenBank/DDBJ databases">
        <title>The Genome Sequence of Coccidioides posadasii RMSCC_3488.</title>
        <authorList>
            <consortium name="Coccidioides Genome Resources Consortium"/>
            <consortium name="The Broad Institute Genome Sequencing Platform"/>
            <person name="Henn M.R."/>
            <person name="Sykes S."/>
            <person name="Young S."/>
            <person name="Jaffe D."/>
            <person name="Berlin A."/>
            <person name="Alvarez P."/>
            <person name="Butler J."/>
            <person name="Gnerre S."/>
            <person name="Grabherr M."/>
            <person name="Mauceli E."/>
            <person name="Brockman W."/>
            <person name="Kodira C."/>
            <person name="Alvarado L."/>
            <person name="Zeng Q."/>
            <person name="Crawford M."/>
            <person name="Antoine C."/>
            <person name="Devon K."/>
            <person name="Galgiani J."/>
            <person name="Orsborn K."/>
            <person name="Lewis M.L."/>
            <person name="Nusbaum C."/>
            <person name="Galagan J."/>
            <person name="Birren B."/>
        </authorList>
    </citation>
    <scope>NUCLEOTIDE SEQUENCE [LARGE SCALE GENOMIC DNA]</scope>
    <source>
        <strain evidence="2 3">RMSCC 3488</strain>
    </source>
</reference>